<feature type="transmembrane region" description="Helical" evidence="1">
    <location>
        <begin position="53"/>
        <end position="72"/>
    </location>
</feature>
<keyword evidence="1" id="KW-0472">Membrane</keyword>
<comment type="caution">
    <text evidence="2">The sequence shown here is derived from an EMBL/GenBank/DDBJ whole genome shotgun (WGS) entry which is preliminary data.</text>
</comment>
<evidence type="ECO:0000313" key="2">
    <source>
        <dbReference type="EMBL" id="KOY15784.1"/>
    </source>
</evidence>
<feature type="transmembrane region" description="Helical" evidence="1">
    <location>
        <begin position="15"/>
        <end position="33"/>
    </location>
</feature>
<keyword evidence="1" id="KW-0812">Transmembrane</keyword>
<keyword evidence="3" id="KW-1185">Reference proteome</keyword>
<keyword evidence="1" id="KW-1133">Transmembrane helix</keyword>
<dbReference type="PATRIC" id="fig|1705561.3.peg.2720"/>
<gene>
    <name evidence="2" type="ORF">AMS66_14020</name>
</gene>
<accession>A0A0N0UHS4</accession>
<dbReference type="Proteomes" id="UP000037688">
    <property type="component" value="Unassembled WGS sequence"/>
</dbReference>
<organism evidence="2 3">
    <name type="scientific">Paenibacillus xylanivorans</name>
    <dbReference type="NCBI Taxonomy" id="1705561"/>
    <lineage>
        <taxon>Bacteria</taxon>
        <taxon>Bacillati</taxon>
        <taxon>Bacillota</taxon>
        <taxon>Bacilli</taxon>
        <taxon>Bacillales</taxon>
        <taxon>Paenibacillaceae</taxon>
        <taxon>Paenibacillus</taxon>
    </lineage>
</organism>
<name>A0A0N0UHS4_9BACL</name>
<proteinExistence type="predicted"/>
<sequence>MFPLGLERIVIVRKIINYILVLLIVWVALLYPFRSAWFEGSYQIPEDLHGVYLLFLFFGYLICSSGMGLMLYKVCFKRKE</sequence>
<protein>
    <submittedName>
        <fullName evidence="2">Uncharacterized protein</fullName>
    </submittedName>
</protein>
<evidence type="ECO:0000256" key="1">
    <source>
        <dbReference type="SAM" id="Phobius"/>
    </source>
</evidence>
<reference evidence="2 3" key="1">
    <citation type="submission" date="2015-08" db="EMBL/GenBank/DDBJ databases">
        <title>Draft genome sequence of cellulolytic and xylanolytic Paenibacillus sp. A59, isolated from a decaying forest soil from Patagonia, Argentina.</title>
        <authorList>
            <person name="Ghio S."/>
            <person name="Caceres A.M."/>
            <person name="Talia P."/>
            <person name="Grasso D."/>
            <person name="Campos E."/>
        </authorList>
    </citation>
    <scope>NUCLEOTIDE SEQUENCE [LARGE SCALE GENOMIC DNA]</scope>
    <source>
        <strain evidence="2 3">A59</strain>
    </source>
</reference>
<dbReference type="EMBL" id="LITU01000059">
    <property type="protein sequence ID" value="KOY15784.1"/>
    <property type="molecule type" value="Genomic_DNA"/>
</dbReference>
<dbReference type="AlphaFoldDB" id="A0A0N0UHS4"/>
<evidence type="ECO:0000313" key="3">
    <source>
        <dbReference type="Proteomes" id="UP000037688"/>
    </source>
</evidence>